<dbReference type="KEGG" id="tpla:ElP_38320"/>
<protein>
    <recommendedName>
        <fullName evidence="3">PEGA domain protein</fullName>
    </recommendedName>
</protein>
<evidence type="ECO:0000313" key="2">
    <source>
        <dbReference type="Proteomes" id="UP000317835"/>
    </source>
</evidence>
<keyword evidence="2" id="KW-1185">Reference proteome</keyword>
<sequence length="129" mass="13571">MVTLGMFAALMPPSLVVWASRAAGGGALGVVVLGFVAEHSGPRTGEVVVHVTEPGVELSVGGISLDVRERRYEPLVFELPAGRHELTMSRGGRLLHREWFSIEGGDSVVLAAWDQEGQPHPAAAASPPP</sequence>
<evidence type="ECO:0008006" key="3">
    <source>
        <dbReference type="Google" id="ProtNLM"/>
    </source>
</evidence>
<dbReference type="RefSeq" id="WP_145271852.1">
    <property type="nucleotide sequence ID" value="NZ_CP036426.1"/>
</dbReference>
<dbReference type="OrthoDB" id="291726at2"/>
<dbReference type="Proteomes" id="UP000317835">
    <property type="component" value="Chromosome"/>
</dbReference>
<name>A0A518H514_9BACT</name>
<accession>A0A518H514</accession>
<proteinExistence type="predicted"/>
<evidence type="ECO:0000313" key="1">
    <source>
        <dbReference type="EMBL" id="QDV35923.1"/>
    </source>
</evidence>
<organism evidence="1 2">
    <name type="scientific">Tautonia plasticadhaerens</name>
    <dbReference type="NCBI Taxonomy" id="2527974"/>
    <lineage>
        <taxon>Bacteria</taxon>
        <taxon>Pseudomonadati</taxon>
        <taxon>Planctomycetota</taxon>
        <taxon>Planctomycetia</taxon>
        <taxon>Isosphaerales</taxon>
        <taxon>Isosphaeraceae</taxon>
        <taxon>Tautonia</taxon>
    </lineage>
</organism>
<gene>
    <name evidence="1" type="ORF">ElP_38320</name>
</gene>
<dbReference type="AlphaFoldDB" id="A0A518H514"/>
<reference evidence="1 2" key="1">
    <citation type="submission" date="2019-02" db="EMBL/GenBank/DDBJ databases">
        <title>Deep-cultivation of Planctomycetes and their phenomic and genomic characterization uncovers novel biology.</title>
        <authorList>
            <person name="Wiegand S."/>
            <person name="Jogler M."/>
            <person name="Boedeker C."/>
            <person name="Pinto D."/>
            <person name="Vollmers J."/>
            <person name="Rivas-Marin E."/>
            <person name="Kohn T."/>
            <person name="Peeters S.H."/>
            <person name="Heuer A."/>
            <person name="Rast P."/>
            <person name="Oberbeckmann S."/>
            <person name="Bunk B."/>
            <person name="Jeske O."/>
            <person name="Meyerdierks A."/>
            <person name="Storesund J.E."/>
            <person name="Kallscheuer N."/>
            <person name="Luecker S."/>
            <person name="Lage O.M."/>
            <person name="Pohl T."/>
            <person name="Merkel B.J."/>
            <person name="Hornburger P."/>
            <person name="Mueller R.-W."/>
            <person name="Bruemmer F."/>
            <person name="Labrenz M."/>
            <person name="Spormann A.M."/>
            <person name="Op den Camp H."/>
            <person name="Overmann J."/>
            <person name="Amann R."/>
            <person name="Jetten M.S.M."/>
            <person name="Mascher T."/>
            <person name="Medema M.H."/>
            <person name="Devos D.P."/>
            <person name="Kaster A.-K."/>
            <person name="Ovreas L."/>
            <person name="Rohde M."/>
            <person name="Galperin M.Y."/>
            <person name="Jogler C."/>
        </authorList>
    </citation>
    <scope>NUCLEOTIDE SEQUENCE [LARGE SCALE GENOMIC DNA]</scope>
    <source>
        <strain evidence="1 2">ElP</strain>
    </source>
</reference>
<dbReference type="EMBL" id="CP036426">
    <property type="protein sequence ID" value="QDV35923.1"/>
    <property type="molecule type" value="Genomic_DNA"/>
</dbReference>